<dbReference type="EMBL" id="CP035108">
    <property type="protein sequence ID" value="QAR33004.1"/>
    <property type="molecule type" value="Genomic_DNA"/>
</dbReference>
<dbReference type="OrthoDB" id="9771057at2"/>
<dbReference type="Gene3D" id="3.30.70.120">
    <property type="match status" value="1"/>
</dbReference>
<proteinExistence type="inferred from homology"/>
<dbReference type="InterPro" id="IPR002678">
    <property type="entry name" value="DUF34/NIF3"/>
</dbReference>
<reference evidence="7 8" key="1">
    <citation type="submission" date="2019-01" db="EMBL/GenBank/DDBJ databases">
        <title>Geovibrio thiophilus DSM 11263, complete genome.</title>
        <authorList>
            <person name="Spring S."/>
            <person name="Bunk B."/>
            <person name="Sproer C."/>
        </authorList>
    </citation>
    <scope>NUCLEOTIDE SEQUENCE [LARGE SCALE GENOMIC DNA]</scope>
    <source>
        <strain evidence="7 8">DSM 11263</strain>
    </source>
</reference>
<evidence type="ECO:0000256" key="1">
    <source>
        <dbReference type="ARBA" id="ARBA00006964"/>
    </source>
</evidence>
<keyword evidence="8" id="KW-1185">Reference proteome</keyword>
<evidence type="ECO:0000256" key="6">
    <source>
        <dbReference type="PIRSR" id="PIRSR602678-1"/>
    </source>
</evidence>
<organism evidence="7 8">
    <name type="scientific">Geovibrio thiophilus</name>
    <dbReference type="NCBI Taxonomy" id="139438"/>
    <lineage>
        <taxon>Bacteria</taxon>
        <taxon>Pseudomonadati</taxon>
        <taxon>Deferribacterota</taxon>
        <taxon>Deferribacteres</taxon>
        <taxon>Deferribacterales</taxon>
        <taxon>Geovibrionaceae</taxon>
        <taxon>Geovibrio</taxon>
    </lineage>
</organism>
<comment type="similarity">
    <text evidence="1 5">Belongs to the GTP cyclohydrolase I type 2/NIF3 family.</text>
</comment>
<gene>
    <name evidence="7" type="ORF">EP073_06155</name>
</gene>
<dbReference type="Proteomes" id="UP000287502">
    <property type="component" value="Chromosome"/>
</dbReference>
<dbReference type="FunFam" id="3.40.1390.30:FF:000001">
    <property type="entry name" value="GTP cyclohydrolase 1 type 2"/>
    <property type="match status" value="1"/>
</dbReference>
<dbReference type="RefSeq" id="WP_128466290.1">
    <property type="nucleotide sequence ID" value="NZ_CP035108.1"/>
</dbReference>
<dbReference type="PANTHER" id="PTHR13799:SF14">
    <property type="entry name" value="GTP CYCLOHYDROLASE 1 TYPE 2 HOMOLOG"/>
    <property type="match status" value="1"/>
</dbReference>
<dbReference type="NCBIfam" id="TIGR00486">
    <property type="entry name" value="YbgI_SA1388"/>
    <property type="match status" value="1"/>
</dbReference>
<dbReference type="GO" id="GO:0005737">
    <property type="term" value="C:cytoplasm"/>
    <property type="evidence" value="ECO:0007669"/>
    <property type="project" value="TreeGrafter"/>
</dbReference>
<dbReference type="Pfam" id="PF01784">
    <property type="entry name" value="DUF34_NIF3"/>
    <property type="match status" value="1"/>
</dbReference>
<keyword evidence="4 5" id="KW-0479">Metal-binding</keyword>
<sequence>MSSSIKNVIAFLEKNAVCQSRQYSWDNSGLQICLSPETETRRAALALDPSEGAINKAIDAGCELLITHHPLFFDKLKSINSSNALGRKIIKAVQANLSIISYHTSADLADFSLNDYLAEKLGASVRGGLVKEGKENWYKFAVFVPKGHEEAVRDAIDRAGAGIIGNYSKVTFNIEGTGTFLPMEGANPFIGKKDELERVEEFRIETVVTAPNLSRLIEEVKKVHPYEEVAYDVYKMEIGTEFSLGRSCSFGHEFTLGEFLEIVRTKLGCESVRYNGFPLDTKFTGFGIITGSGASMWKQSGVKLLLTGDMKHHEALDAYEAGVCLVDAGHFETERCYMEHLAERINKELGIETVIIEESSPIKYMR</sequence>
<dbReference type="InterPro" id="IPR015867">
    <property type="entry name" value="N-reg_PII/ATP_PRibTrfase_C"/>
</dbReference>
<dbReference type="Gene3D" id="3.40.1390.30">
    <property type="entry name" value="NIF3 (NGG1p interacting factor 3)-like"/>
    <property type="match status" value="1"/>
</dbReference>
<protein>
    <recommendedName>
        <fullName evidence="3 5">GTP cyclohydrolase 1 type 2 homolog</fullName>
    </recommendedName>
</protein>
<accession>A0A3R5X2K7</accession>
<dbReference type="InterPro" id="IPR036069">
    <property type="entry name" value="DUF34/NIF3_sf"/>
</dbReference>
<evidence type="ECO:0000256" key="2">
    <source>
        <dbReference type="ARBA" id="ARBA00011643"/>
    </source>
</evidence>
<evidence type="ECO:0000313" key="7">
    <source>
        <dbReference type="EMBL" id="QAR33004.1"/>
    </source>
</evidence>
<dbReference type="FunFam" id="3.30.70.120:FF:000006">
    <property type="entry name" value="GTP cyclohydrolase 1 type 2 homolog"/>
    <property type="match status" value="1"/>
</dbReference>
<feature type="binding site" evidence="6">
    <location>
        <position position="68"/>
    </location>
    <ligand>
        <name>a divalent metal cation</name>
        <dbReference type="ChEBI" id="CHEBI:60240"/>
        <label>1</label>
    </ligand>
</feature>
<dbReference type="PANTHER" id="PTHR13799">
    <property type="entry name" value="NGG1 INTERACTING FACTOR 3"/>
    <property type="match status" value="1"/>
</dbReference>
<comment type="subunit">
    <text evidence="2">Homohexamer.</text>
</comment>
<feature type="binding site" evidence="6">
    <location>
        <position position="69"/>
    </location>
    <ligand>
        <name>a divalent metal cation</name>
        <dbReference type="ChEBI" id="CHEBI:60240"/>
        <label>1</label>
    </ligand>
</feature>
<feature type="binding site" evidence="6">
    <location>
        <position position="330"/>
    </location>
    <ligand>
        <name>a divalent metal cation</name>
        <dbReference type="ChEBI" id="CHEBI:60240"/>
        <label>1</label>
    </ligand>
</feature>
<dbReference type="InterPro" id="IPR017221">
    <property type="entry name" value="DUF34/NIF3_bac"/>
</dbReference>
<evidence type="ECO:0000256" key="3">
    <source>
        <dbReference type="ARBA" id="ARBA00022112"/>
    </source>
</evidence>
<evidence type="ECO:0000313" key="8">
    <source>
        <dbReference type="Proteomes" id="UP000287502"/>
    </source>
</evidence>
<dbReference type="KEGG" id="gtl:EP073_06155"/>
<feature type="binding site" evidence="6">
    <location>
        <position position="107"/>
    </location>
    <ligand>
        <name>a divalent metal cation</name>
        <dbReference type="ChEBI" id="CHEBI:60240"/>
        <label>1</label>
    </ligand>
</feature>
<evidence type="ECO:0000256" key="4">
    <source>
        <dbReference type="ARBA" id="ARBA00022723"/>
    </source>
</evidence>
<dbReference type="GO" id="GO:0046872">
    <property type="term" value="F:metal ion binding"/>
    <property type="evidence" value="ECO:0007669"/>
    <property type="project" value="UniProtKB-UniRule"/>
</dbReference>
<evidence type="ECO:0000256" key="5">
    <source>
        <dbReference type="PIRNR" id="PIRNR037489"/>
    </source>
</evidence>
<feature type="binding site" evidence="6">
    <location>
        <position position="334"/>
    </location>
    <ligand>
        <name>a divalent metal cation</name>
        <dbReference type="ChEBI" id="CHEBI:60240"/>
        <label>1</label>
    </ligand>
</feature>
<dbReference type="AlphaFoldDB" id="A0A3R5X2K7"/>
<name>A0A3R5X2K7_9BACT</name>
<dbReference type="PIRSF" id="PIRSF037489">
    <property type="entry name" value="UCP037489_NIF3_YqfO"/>
    <property type="match status" value="1"/>
</dbReference>
<dbReference type="SUPFAM" id="SSF102705">
    <property type="entry name" value="NIF3 (NGG1p interacting factor 3)-like"/>
    <property type="match status" value="1"/>
</dbReference>